<feature type="domain" description="OmpR/PhoB-type" evidence="9">
    <location>
        <begin position="134"/>
        <end position="230"/>
    </location>
</feature>
<comment type="function">
    <text evidence="5">This protein is a positive regulator for the phosphate regulon. Transcription of this operon is positively regulated by PhoB and PhoR when phosphate is limited.</text>
</comment>
<feature type="DNA-binding region" description="OmpR/PhoB-type" evidence="7">
    <location>
        <begin position="134"/>
        <end position="230"/>
    </location>
</feature>
<evidence type="ECO:0000259" key="8">
    <source>
        <dbReference type="PROSITE" id="PS50110"/>
    </source>
</evidence>
<evidence type="ECO:0000256" key="6">
    <source>
        <dbReference type="PROSITE-ProRule" id="PRU00169"/>
    </source>
</evidence>
<dbReference type="Pfam" id="PF00486">
    <property type="entry name" value="Trans_reg_C"/>
    <property type="match status" value="1"/>
</dbReference>
<dbReference type="PANTHER" id="PTHR48111:SF40">
    <property type="entry name" value="PHOSPHATE REGULON TRANSCRIPTIONAL REGULATORY PROTEIN PHOB"/>
    <property type="match status" value="1"/>
</dbReference>
<reference evidence="11" key="1">
    <citation type="submission" date="2015-11" db="EMBL/GenBank/DDBJ databases">
        <authorList>
            <person name="Varghese N."/>
        </authorList>
    </citation>
    <scope>NUCLEOTIDE SEQUENCE [LARGE SCALE GENOMIC DNA]</scope>
</reference>
<dbReference type="InterPro" id="IPR036388">
    <property type="entry name" value="WH-like_DNA-bd_sf"/>
</dbReference>
<evidence type="ECO:0000256" key="3">
    <source>
        <dbReference type="ARBA" id="ARBA00023012"/>
    </source>
</evidence>
<dbReference type="InterPro" id="IPR039420">
    <property type="entry name" value="WalR-like"/>
</dbReference>
<dbReference type="FunFam" id="1.10.10.10:FF:000018">
    <property type="entry name" value="DNA-binding response regulator ResD"/>
    <property type="match status" value="1"/>
</dbReference>
<organism evidence="10 11">
    <name type="scientific">Candidatus Thermokryptus mobilis</name>
    <dbReference type="NCBI Taxonomy" id="1643428"/>
    <lineage>
        <taxon>Bacteria</taxon>
        <taxon>Pseudomonadati</taxon>
        <taxon>Candidatus Kryptoniota</taxon>
        <taxon>Candidatus Thermokryptus</taxon>
    </lineage>
</organism>
<dbReference type="Proteomes" id="UP000320623">
    <property type="component" value="Unassembled WGS sequence"/>
</dbReference>
<feature type="domain" description="Response regulatory" evidence="8">
    <location>
        <begin position="5"/>
        <end position="121"/>
    </location>
</feature>
<dbReference type="InterPro" id="IPR001789">
    <property type="entry name" value="Sig_transdc_resp-reg_receiver"/>
</dbReference>
<dbReference type="SUPFAM" id="SSF52172">
    <property type="entry name" value="CheY-like"/>
    <property type="match status" value="1"/>
</dbReference>
<keyword evidence="11" id="KW-1185">Reference proteome</keyword>
<name>A0A0S4ND28_9BACT</name>
<evidence type="ECO:0000256" key="4">
    <source>
        <dbReference type="ARBA" id="ARBA00023125"/>
    </source>
</evidence>
<evidence type="ECO:0000256" key="2">
    <source>
        <dbReference type="ARBA" id="ARBA00022553"/>
    </source>
</evidence>
<dbReference type="SMART" id="SM00862">
    <property type="entry name" value="Trans_reg_C"/>
    <property type="match status" value="1"/>
</dbReference>
<dbReference type="GO" id="GO:0005829">
    <property type="term" value="C:cytosol"/>
    <property type="evidence" value="ECO:0007669"/>
    <property type="project" value="TreeGrafter"/>
</dbReference>
<evidence type="ECO:0000256" key="7">
    <source>
        <dbReference type="PROSITE-ProRule" id="PRU01091"/>
    </source>
</evidence>
<dbReference type="Pfam" id="PF00072">
    <property type="entry name" value="Response_reg"/>
    <property type="match status" value="1"/>
</dbReference>
<dbReference type="PANTHER" id="PTHR48111">
    <property type="entry name" value="REGULATOR OF RPOS"/>
    <property type="match status" value="1"/>
</dbReference>
<evidence type="ECO:0000256" key="1">
    <source>
        <dbReference type="ARBA" id="ARBA00013332"/>
    </source>
</evidence>
<dbReference type="STRING" id="1643428.GCA_001442855_02010"/>
<dbReference type="GO" id="GO:0000976">
    <property type="term" value="F:transcription cis-regulatory region binding"/>
    <property type="evidence" value="ECO:0007669"/>
    <property type="project" value="TreeGrafter"/>
</dbReference>
<dbReference type="RefSeq" id="WP_140945768.1">
    <property type="nucleotide sequence ID" value="NZ_FAOO01000020.1"/>
</dbReference>
<evidence type="ECO:0000313" key="10">
    <source>
        <dbReference type="EMBL" id="CUU08307.1"/>
    </source>
</evidence>
<dbReference type="PROSITE" id="PS51755">
    <property type="entry name" value="OMPR_PHOB"/>
    <property type="match status" value="1"/>
</dbReference>
<dbReference type="InterPro" id="IPR011006">
    <property type="entry name" value="CheY-like_superfamily"/>
</dbReference>
<feature type="modified residue" description="4-aspartylphosphate" evidence="6">
    <location>
        <position position="54"/>
    </location>
</feature>
<evidence type="ECO:0000256" key="5">
    <source>
        <dbReference type="ARBA" id="ARBA00024735"/>
    </source>
</evidence>
<accession>A0A0S4ND28</accession>
<sequence>MKSKTIAIIEDDQDILELISLHVQKAGFKARKFSNAESFLKYLGTDIPDFVILDLMLPDIDGLEVCKSLRNNPKTRNIPIIILTAKTEEPDKIVGLELGADDYVTKPFSPRELIARIKAILRRASLLEHAESGSSSIIIGNLRIDQNKMEVFVKDKKVDLTLTEFKILTKLASKPGWVFSREQLISAIWGGEKDVFDRTIDVHIKKLRDKLGEAGKFIKSVRGVGYKIEMPDEK</sequence>
<dbReference type="SMART" id="SM00448">
    <property type="entry name" value="REC"/>
    <property type="match status" value="1"/>
</dbReference>
<dbReference type="InterPro" id="IPR016032">
    <property type="entry name" value="Sig_transdc_resp-reg_C-effctor"/>
</dbReference>
<dbReference type="Gene3D" id="6.10.250.690">
    <property type="match status" value="1"/>
</dbReference>
<dbReference type="GO" id="GO:0000156">
    <property type="term" value="F:phosphorelay response regulator activity"/>
    <property type="evidence" value="ECO:0007669"/>
    <property type="project" value="TreeGrafter"/>
</dbReference>
<protein>
    <recommendedName>
        <fullName evidence="1">Phosphate regulon transcriptional regulatory protein PhoB</fullName>
    </recommendedName>
</protein>
<dbReference type="SUPFAM" id="SSF46894">
    <property type="entry name" value="C-terminal effector domain of the bipartite response regulators"/>
    <property type="match status" value="1"/>
</dbReference>
<dbReference type="InterPro" id="IPR001867">
    <property type="entry name" value="OmpR/PhoB-type_DNA-bd"/>
</dbReference>
<dbReference type="Gene3D" id="3.40.50.2300">
    <property type="match status" value="1"/>
</dbReference>
<dbReference type="AlphaFoldDB" id="A0A0S4ND28"/>
<proteinExistence type="predicted"/>
<dbReference type="CDD" id="cd00383">
    <property type="entry name" value="trans_reg_C"/>
    <property type="match status" value="1"/>
</dbReference>
<evidence type="ECO:0000313" key="11">
    <source>
        <dbReference type="Proteomes" id="UP000320623"/>
    </source>
</evidence>
<keyword evidence="2 6" id="KW-0597">Phosphoprotein</keyword>
<dbReference type="GO" id="GO:0032993">
    <property type="term" value="C:protein-DNA complex"/>
    <property type="evidence" value="ECO:0007669"/>
    <property type="project" value="TreeGrafter"/>
</dbReference>
<keyword evidence="4 7" id="KW-0238">DNA-binding</keyword>
<dbReference type="OrthoDB" id="9790442at2"/>
<dbReference type="Gene3D" id="1.10.10.10">
    <property type="entry name" value="Winged helix-like DNA-binding domain superfamily/Winged helix DNA-binding domain"/>
    <property type="match status" value="1"/>
</dbReference>
<dbReference type="PROSITE" id="PS50110">
    <property type="entry name" value="RESPONSE_REGULATORY"/>
    <property type="match status" value="1"/>
</dbReference>
<gene>
    <name evidence="10" type="ORF">JGI1_02052</name>
</gene>
<evidence type="ECO:0000259" key="9">
    <source>
        <dbReference type="PROSITE" id="PS51755"/>
    </source>
</evidence>
<dbReference type="EMBL" id="FAOO01000020">
    <property type="protein sequence ID" value="CUU08307.1"/>
    <property type="molecule type" value="Genomic_DNA"/>
</dbReference>
<keyword evidence="3" id="KW-0902">Two-component regulatory system</keyword>
<dbReference type="GO" id="GO:0006355">
    <property type="term" value="P:regulation of DNA-templated transcription"/>
    <property type="evidence" value="ECO:0007669"/>
    <property type="project" value="InterPro"/>
</dbReference>